<dbReference type="PANTHER" id="PTHR13513:SF9">
    <property type="entry name" value="E3 UBIQUITIN-PROTEIN LIGASE UBR7-RELATED"/>
    <property type="match status" value="1"/>
</dbReference>
<accession>A0A814ER61</accession>
<dbReference type="AlphaFoldDB" id="A0A814ER61"/>
<dbReference type="InterPro" id="IPR047506">
    <property type="entry name" value="UBR7-like_UBR-box"/>
</dbReference>
<dbReference type="InterPro" id="IPR003126">
    <property type="entry name" value="Znf_UBR"/>
</dbReference>
<dbReference type="SMART" id="SM00396">
    <property type="entry name" value="ZnF_UBR1"/>
    <property type="match status" value="2"/>
</dbReference>
<feature type="domain" description="UBR-type" evidence="5">
    <location>
        <begin position="22"/>
        <end position="95"/>
    </location>
</feature>
<evidence type="ECO:0000313" key="6">
    <source>
        <dbReference type="EMBL" id="CAF0974807.1"/>
    </source>
</evidence>
<dbReference type="Proteomes" id="UP000663845">
    <property type="component" value="Unassembled WGS sequence"/>
</dbReference>
<evidence type="ECO:0000256" key="2">
    <source>
        <dbReference type="ARBA" id="ARBA00022771"/>
    </source>
</evidence>
<dbReference type="Gene3D" id="3.30.40.10">
    <property type="entry name" value="Zinc/RING finger domain, C3HC4 (zinc finger)"/>
    <property type="match status" value="2"/>
</dbReference>
<protein>
    <recommendedName>
        <fullName evidence="5">UBR-type domain-containing protein</fullName>
    </recommendedName>
</protein>
<dbReference type="GO" id="GO:0061630">
    <property type="term" value="F:ubiquitin protein ligase activity"/>
    <property type="evidence" value="ECO:0007669"/>
    <property type="project" value="InterPro"/>
</dbReference>
<evidence type="ECO:0000313" key="7">
    <source>
        <dbReference type="Proteomes" id="UP000663845"/>
    </source>
</evidence>
<organism evidence="6 7">
    <name type="scientific">Adineta steineri</name>
    <dbReference type="NCBI Taxonomy" id="433720"/>
    <lineage>
        <taxon>Eukaryota</taxon>
        <taxon>Metazoa</taxon>
        <taxon>Spiralia</taxon>
        <taxon>Gnathifera</taxon>
        <taxon>Rotifera</taxon>
        <taxon>Eurotatoria</taxon>
        <taxon>Bdelloidea</taxon>
        <taxon>Adinetida</taxon>
        <taxon>Adinetidae</taxon>
        <taxon>Adineta</taxon>
    </lineage>
</organism>
<evidence type="ECO:0000256" key="3">
    <source>
        <dbReference type="ARBA" id="ARBA00022833"/>
    </source>
</evidence>
<dbReference type="PANTHER" id="PTHR13513">
    <property type="entry name" value="E3 UBIQUITIN-PROTEIN LIGASE UBR7"/>
    <property type="match status" value="1"/>
</dbReference>
<dbReference type="InterPro" id="IPR040204">
    <property type="entry name" value="UBR7"/>
</dbReference>
<proteinExistence type="predicted"/>
<name>A0A814ER61_9BILA</name>
<feature type="domain" description="UBR-type" evidence="5">
    <location>
        <begin position="273"/>
        <end position="346"/>
    </location>
</feature>
<dbReference type="InterPro" id="IPR001965">
    <property type="entry name" value="Znf_PHD"/>
</dbReference>
<feature type="zinc finger region" description="UBR-type" evidence="4">
    <location>
        <begin position="22"/>
        <end position="95"/>
    </location>
</feature>
<dbReference type="InterPro" id="IPR013083">
    <property type="entry name" value="Znf_RING/FYVE/PHD"/>
</dbReference>
<dbReference type="GO" id="GO:0005737">
    <property type="term" value="C:cytoplasm"/>
    <property type="evidence" value="ECO:0007669"/>
    <property type="project" value="TreeGrafter"/>
</dbReference>
<keyword evidence="3" id="KW-0862">Zinc</keyword>
<reference evidence="6" key="1">
    <citation type="submission" date="2021-02" db="EMBL/GenBank/DDBJ databases">
        <authorList>
            <person name="Nowell W R."/>
        </authorList>
    </citation>
    <scope>NUCLEOTIDE SEQUENCE</scope>
</reference>
<evidence type="ECO:0000256" key="1">
    <source>
        <dbReference type="ARBA" id="ARBA00022723"/>
    </source>
</evidence>
<dbReference type="SMART" id="SM00249">
    <property type="entry name" value="PHD"/>
    <property type="match status" value="2"/>
</dbReference>
<dbReference type="SUPFAM" id="SSF57903">
    <property type="entry name" value="FYVE/PHD zinc finger"/>
    <property type="match status" value="2"/>
</dbReference>
<dbReference type="CDD" id="cd15542">
    <property type="entry name" value="PHD_UBR7"/>
    <property type="match status" value="2"/>
</dbReference>
<keyword evidence="2" id="KW-0863">Zinc-finger</keyword>
<dbReference type="CDD" id="cd19677">
    <property type="entry name" value="UBR-box_UBR7"/>
    <property type="match status" value="2"/>
</dbReference>
<dbReference type="Pfam" id="PF02207">
    <property type="entry name" value="zf-UBR"/>
    <property type="match status" value="2"/>
</dbReference>
<sequence length="593" mass="67710">MAMHVPRAPDRERALYGNCDTDTCTYPQGYVKRQALFVCMTCNNNGNGQLAGVCAACAFHCHNNHEVNELYTRRFFRCDCGNSKLSHQPCKLYPNKDPENVSNKYDDNFRGLYCTCKRPYPDKELPSDDDAMIQCMICEDWFHSQHLGVPTPMEENEADQMDMICQACVTKHPFLVQYDESSAIPSRPVENNAAASNNPPCFLTSNVNDNELHTIFLRDGWRNRLCRCVQCCKLYDDLNLTVVFNDDDAIQEYEKQALAKNRERALYGNCDTDTCTYPQGYVKRQALFVCMTCNNNGNGQLAGVCAACAFHCHNNHEVNELYTRRFFRCDCGNSKLSHQPCKLYPNKDPENVSNKYDDTFRGLYCTCKRPYPDKELPSDDDAMIQCMICEDWFHSQHLGVPTPMEENEADQMDMICQACVTKHPFLAQYDESSAIPSRPVENNAAASNNPPCFLTSNVNDNELHTIFLRDGWRNRLCRCVQCCKLYDDLNLTVVFNDDDAIQEYEKQALAKSENLDADKLLASSLQKLDHVKKLEVLQGINDFKKSLGDFLRDKANGDGVLTATDVTTFFADLQEKRKEQQRTTFMPPDNCKF</sequence>
<feature type="zinc finger region" description="UBR-type" evidence="4">
    <location>
        <begin position="273"/>
        <end position="346"/>
    </location>
</feature>
<dbReference type="InterPro" id="IPR011011">
    <property type="entry name" value="Znf_FYVE_PHD"/>
</dbReference>
<dbReference type="EMBL" id="CAJNOG010000122">
    <property type="protein sequence ID" value="CAF0974807.1"/>
    <property type="molecule type" value="Genomic_DNA"/>
</dbReference>
<keyword evidence="1" id="KW-0479">Metal-binding</keyword>
<dbReference type="GO" id="GO:0008270">
    <property type="term" value="F:zinc ion binding"/>
    <property type="evidence" value="ECO:0007669"/>
    <property type="project" value="UniProtKB-KW"/>
</dbReference>
<comment type="caution">
    <text evidence="6">The sequence shown here is derived from an EMBL/GenBank/DDBJ whole genome shotgun (WGS) entry which is preliminary data.</text>
</comment>
<gene>
    <name evidence="6" type="ORF">JYZ213_LOCUS14594</name>
</gene>
<evidence type="ECO:0000259" key="5">
    <source>
        <dbReference type="PROSITE" id="PS51157"/>
    </source>
</evidence>
<evidence type="ECO:0000256" key="4">
    <source>
        <dbReference type="PROSITE-ProRule" id="PRU00508"/>
    </source>
</evidence>
<dbReference type="PROSITE" id="PS51157">
    <property type="entry name" value="ZF_UBR"/>
    <property type="match status" value="2"/>
</dbReference>